<protein>
    <submittedName>
        <fullName evidence="2">Uncharacterized protein</fullName>
    </submittedName>
</protein>
<keyword evidence="3" id="KW-1185">Reference proteome</keyword>
<feature type="compositionally biased region" description="Basic and acidic residues" evidence="1">
    <location>
        <begin position="19"/>
        <end position="51"/>
    </location>
</feature>
<evidence type="ECO:0000256" key="1">
    <source>
        <dbReference type="SAM" id="MobiDB-lite"/>
    </source>
</evidence>
<accession>A0AAV7TW31</accession>
<proteinExistence type="predicted"/>
<name>A0AAV7TW31_PLEWA</name>
<dbReference type="AlphaFoldDB" id="A0AAV7TW31"/>
<evidence type="ECO:0000313" key="3">
    <source>
        <dbReference type="Proteomes" id="UP001066276"/>
    </source>
</evidence>
<sequence>MEPVVGRQKSRRAQGLPEFPRRSGEKRWGSSCREETRRPDEETESDGRLRDFALGPGAQSENEELVQKHMTGEQPTEEPEGEGPSALTRRSSGDRPYLERGLTVVAETA</sequence>
<reference evidence="2" key="1">
    <citation type="journal article" date="2022" name="bioRxiv">
        <title>Sequencing and chromosome-scale assembly of the giantPleurodeles waltlgenome.</title>
        <authorList>
            <person name="Brown T."/>
            <person name="Elewa A."/>
            <person name="Iarovenko S."/>
            <person name="Subramanian E."/>
            <person name="Araus A.J."/>
            <person name="Petzold A."/>
            <person name="Susuki M."/>
            <person name="Suzuki K.-i.T."/>
            <person name="Hayashi T."/>
            <person name="Toyoda A."/>
            <person name="Oliveira C."/>
            <person name="Osipova E."/>
            <person name="Leigh N.D."/>
            <person name="Simon A."/>
            <person name="Yun M.H."/>
        </authorList>
    </citation>
    <scope>NUCLEOTIDE SEQUENCE</scope>
    <source>
        <strain evidence="2">20211129_DDA</strain>
        <tissue evidence="2">Liver</tissue>
    </source>
</reference>
<evidence type="ECO:0000313" key="2">
    <source>
        <dbReference type="EMBL" id="KAJ1180389.1"/>
    </source>
</evidence>
<comment type="caution">
    <text evidence="2">The sequence shown here is derived from an EMBL/GenBank/DDBJ whole genome shotgun (WGS) entry which is preliminary data.</text>
</comment>
<gene>
    <name evidence="2" type="ORF">NDU88_005610</name>
</gene>
<dbReference type="EMBL" id="JANPWB010000006">
    <property type="protein sequence ID" value="KAJ1180389.1"/>
    <property type="molecule type" value="Genomic_DNA"/>
</dbReference>
<organism evidence="2 3">
    <name type="scientific">Pleurodeles waltl</name>
    <name type="common">Iberian ribbed newt</name>
    <dbReference type="NCBI Taxonomy" id="8319"/>
    <lineage>
        <taxon>Eukaryota</taxon>
        <taxon>Metazoa</taxon>
        <taxon>Chordata</taxon>
        <taxon>Craniata</taxon>
        <taxon>Vertebrata</taxon>
        <taxon>Euteleostomi</taxon>
        <taxon>Amphibia</taxon>
        <taxon>Batrachia</taxon>
        <taxon>Caudata</taxon>
        <taxon>Salamandroidea</taxon>
        <taxon>Salamandridae</taxon>
        <taxon>Pleurodelinae</taxon>
        <taxon>Pleurodeles</taxon>
    </lineage>
</organism>
<feature type="region of interest" description="Disordered" evidence="1">
    <location>
        <begin position="1"/>
        <end position="109"/>
    </location>
</feature>
<dbReference type="Proteomes" id="UP001066276">
    <property type="component" value="Chromosome 3_2"/>
</dbReference>